<feature type="non-terminal residue" evidence="1">
    <location>
        <position position="1"/>
    </location>
</feature>
<evidence type="ECO:0000313" key="1">
    <source>
        <dbReference type="EMBL" id="CAG8825941.1"/>
    </source>
</evidence>
<gene>
    <name evidence="1" type="ORF">RPERSI_LOCUS26616</name>
</gene>
<comment type="caution">
    <text evidence="1">The sequence shown here is derived from an EMBL/GenBank/DDBJ whole genome shotgun (WGS) entry which is preliminary data.</text>
</comment>
<name>A0ACA9S3T5_9GLOM</name>
<dbReference type="EMBL" id="CAJVQC010091366">
    <property type="protein sequence ID" value="CAG8825941.1"/>
    <property type="molecule type" value="Genomic_DNA"/>
</dbReference>
<sequence>KFQELSLYIGSNSNQDLLEFGIKKFIIDYKTPFYAEISEQCAIIN</sequence>
<evidence type="ECO:0000313" key="2">
    <source>
        <dbReference type="Proteomes" id="UP000789920"/>
    </source>
</evidence>
<organism evidence="1 2">
    <name type="scientific">Racocetra persica</name>
    <dbReference type="NCBI Taxonomy" id="160502"/>
    <lineage>
        <taxon>Eukaryota</taxon>
        <taxon>Fungi</taxon>
        <taxon>Fungi incertae sedis</taxon>
        <taxon>Mucoromycota</taxon>
        <taxon>Glomeromycotina</taxon>
        <taxon>Glomeromycetes</taxon>
        <taxon>Diversisporales</taxon>
        <taxon>Gigasporaceae</taxon>
        <taxon>Racocetra</taxon>
    </lineage>
</organism>
<protein>
    <submittedName>
        <fullName evidence="1">14925_t:CDS:1</fullName>
    </submittedName>
</protein>
<feature type="non-terminal residue" evidence="1">
    <location>
        <position position="45"/>
    </location>
</feature>
<proteinExistence type="predicted"/>
<reference evidence="1" key="1">
    <citation type="submission" date="2021-06" db="EMBL/GenBank/DDBJ databases">
        <authorList>
            <person name="Kallberg Y."/>
            <person name="Tangrot J."/>
            <person name="Rosling A."/>
        </authorList>
    </citation>
    <scope>NUCLEOTIDE SEQUENCE</scope>
    <source>
        <strain evidence="1">MA461A</strain>
    </source>
</reference>
<keyword evidence="2" id="KW-1185">Reference proteome</keyword>
<dbReference type="Proteomes" id="UP000789920">
    <property type="component" value="Unassembled WGS sequence"/>
</dbReference>
<accession>A0ACA9S3T5</accession>